<reference evidence="10" key="1">
    <citation type="submission" date="2016-07" db="EMBL/GenBank/DDBJ databases">
        <authorList>
            <person name="Bretaudeau A."/>
        </authorList>
    </citation>
    <scope>NUCLEOTIDE SEQUENCE</scope>
    <source>
        <strain evidence="10">Rice</strain>
        <tissue evidence="10">Whole body</tissue>
    </source>
</reference>
<dbReference type="InterPro" id="IPR036383">
    <property type="entry name" value="TSP1_rpt_sf"/>
</dbReference>
<dbReference type="SMART" id="SM00409">
    <property type="entry name" value="IG"/>
    <property type="match status" value="3"/>
</dbReference>
<dbReference type="SMART" id="SM00408">
    <property type="entry name" value="IGc2"/>
    <property type="match status" value="3"/>
</dbReference>
<accession>A0A2H1V4N0</accession>
<name>A0A2H1V4N0_SPOFR</name>
<feature type="domain" description="Ig-like" evidence="8">
    <location>
        <begin position="1018"/>
        <end position="1107"/>
    </location>
</feature>
<dbReference type="PRINTS" id="PR01857">
    <property type="entry name" value="ADAMTSFAMILY"/>
</dbReference>
<dbReference type="InterPro" id="IPR003599">
    <property type="entry name" value="Ig_sub"/>
</dbReference>
<dbReference type="Pfam" id="PF13927">
    <property type="entry name" value="Ig_3"/>
    <property type="match status" value="2"/>
</dbReference>
<evidence type="ECO:0000259" key="9">
    <source>
        <dbReference type="PROSITE" id="PS50900"/>
    </source>
</evidence>
<feature type="disulfide bond" evidence="6">
    <location>
        <begin position="52"/>
        <end position="86"/>
    </location>
</feature>
<sequence>MYISSTYCKKSLCDISTILRQTVRRLYLPAPYVLPGGEGSGPWGDWGEISPCSRTCGGGVASQKRTCLESEPQTSCTGGDTKYFSCQTQACPAGSGDFRAEQCAEFNDKEFRGYKYNWEPFTKTPNPCELTCRPSGERFYYRHKLHVVDGTRCNDDSFDVCVNGVCQHVGCDMMLGSNAKEDKCRQCRGNGTSCYTTEGLLDSQDLIEGYNDILLVPEGSTNIIIEEVKPSNNYLALRNKHGRYYLNDNYKMDFPGRIMVPGGFCTYERSWKGLPSPDKLHCLGPITESLYLSLLLQDENVGVKYEFSVPNDFKIPNNLQYEWVREEYTPCSATCGGGFQSRNVTCRSREKLEMVDNNNGTAAIVPDGECLKLLGPKPELTQKCNQDEPCPLWFVGQWKPCDKLCDEGRQIRQVVCHQKINGRVTVLGDGNCTDEKPSVEQKCMIRPCDGVDWVTTDWSECETCISERRTRRVICLTLSHIRVNDSVCSHLPRPVEQEECDRDHRPEAQWHTTEWSKCTVLRGDRVHIRKVFCGVYNNVYSIEQVEDSNCAHLLKCNDTKPCPEAEEEYPLQWFSGPWSSCTKDCGGGEQYRRVLCMRGFEEAFECPWLNIMPDSMQLCNTEPCDPEIINSKNSSSLDENKLPCNETKFGCCPDNTTASLGPFDKGCSNPRTCKESTYGCCPDGVSPKLGDTDEGCPVEACADTLFGCCFSDKTAAQGDGQVGCPETSTTGADTETTTEDLETSASETTPGAGTTEVGSITQELCSGFEFGCCADNQTEAKGPNGLGCPCNANTVKTPANIAGDENAVVTGELGSPLSVRCLANGCPPPLVLWYKGYDILKELYNDDVYEARSNEFIIRNLTMDTLGQYTCQAYNGVGKAALWVVNVRANRPEGLFTENTLLVPGETLPTGRKIQVTITAEYTETRIPVFTESSISEANTTEGTTIASVGALETSKGITPGVDSVEVRSITLDLCSSFEFGCCADNQTEAKGPGGQGCPSPCNATEPCDFFKGIPMPPKASLQPELEVAVESPEGGKATLQCLFQDIPPPKITWRHEKQKINRSTGRYRLMSDGTLEIVSLHRNDTGLYICEADNGLRVAKQEIHLVVNDQCFSNWVLLDPIRMPVGIAGDENAVVTGELGSPLSLRCLAYGYPPPSVFWYLDKGFEEIMVPFNNAEFESRGNVLLIRNLTTDTLGQYKCQAYNGEGKAASWVVDVRAYRSEGLSTVNEILVPRTTLEVTTTAELTTTIPTSETHSTVVTKRLIPDKCKDNPFFANCDLIVRSKICSHKYYGHFCCKSCMEAGLLDPK</sequence>
<feature type="domain" description="Ig-like" evidence="8">
    <location>
        <begin position="798"/>
        <end position="876"/>
    </location>
</feature>
<dbReference type="EMBL" id="ODYU01000649">
    <property type="protein sequence ID" value="SOQ35787.1"/>
    <property type="molecule type" value="Genomic_DNA"/>
</dbReference>
<keyword evidence="2" id="KW-0964">Secreted</keyword>
<feature type="disulfide bond" evidence="6">
    <location>
        <begin position="67"/>
        <end position="76"/>
    </location>
</feature>
<keyword evidence="3" id="KW-0732">Signal</keyword>
<evidence type="ECO:0000259" key="8">
    <source>
        <dbReference type="PROSITE" id="PS50835"/>
    </source>
</evidence>
<dbReference type="GO" id="GO:0006508">
    <property type="term" value="P:proteolysis"/>
    <property type="evidence" value="ECO:0007669"/>
    <property type="project" value="TreeGrafter"/>
</dbReference>
<evidence type="ECO:0000256" key="4">
    <source>
        <dbReference type="ARBA" id="ARBA00022737"/>
    </source>
</evidence>
<dbReference type="Gene3D" id="2.20.100.10">
    <property type="entry name" value="Thrombospondin type-1 (TSP1) repeat"/>
    <property type="match status" value="4"/>
</dbReference>
<feature type="compositionally biased region" description="Low complexity" evidence="7">
    <location>
        <begin position="726"/>
        <end position="735"/>
    </location>
</feature>
<feature type="disulfide bond" evidence="6">
    <location>
        <begin position="56"/>
        <end position="91"/>
    </location>
</feature>
<dbReference type="InterPro" id="IPR010294">
    <property type="entry name" value="ADAMTS_spacer1"/>
</dbReference>
<dbReference type="InterPro" id="IPR013783">
    <property type="entry name" value="Ig-like_fold"/>
</dbReference>
<evidence type="ECO:0000256" key="5">
    <source>
        <dbReference type="ARBA" id="ARBA00023157"/>
    </source>
</evidence>
<dbReference type="InterPro" id="IPR036179">
    <property type="entry name" value="Ig-like_dom_sf"/>
</dbReference>
<evidence type="ECO:0000256" key="1">
    <source>
        <dbReference type="ARBA" id="ARBA00004613"/>
    </source>
</evidence>
<dbReference type="Gene3D" id="2.60.40.10">
    <property type="entry name" value="Immunoglobulins"/>
    <property type="match status" value="3"/>
</dbReference>
<evidence type="ECO:0000256" key="2">
    <source>
        <dbReference type="ARBA" id="ARBA00022525"/>
    </source>
</evidence>
<dbReference type="Pfam" id="PF19236">
    <property type="entry name" value="ADAMTS_CR_3"/>
    <property type="match status" value="1"/>
</dbReference>
<evidence type="ECO:0000256" key="7">
    <source>
        <dbReference type="SAM" id="MobiDB-lite"/>
    </source>
</evidence>
<dbReference type="Pfam" id="PF00090">
    <property type="entry name" value="TSP_1"/>
    <property type="match status" value="1"/>
</dbReference>
<dbReference type="InterPro" id="IPR050439">
    <property type="entry name" value="ADAMTS_ADAMTS-like"/>
</dbReference>
<dbReference type="InterPro" id="IPR010909">
    <property type="entry name" value="PLAC"/>
</dbReference>
<dbReference type="InterPro" id="IPR003598">
    <property type="entry name" value="Ig_sub2"/>
</dbReference>
<protein>
    <submittedName>
        <fullName evidence="10">SFRICE_005771</fullName>
    </submittedName>
</protein>
<dbReference type="InterPro" id="IPR007110">
    <property type="entry name" value="Ig-like_dom"/>
</dbReference>
<dbReference type="InterPro" id="IPR045371">
    <property type="entry name" value="ADAMTS_CR_3"/>
</dbReference>
<keyword evidence="5 6" id="KW-1015">Disulfide bond</keyword>
<dbReference type="InterPro" id="IPR013273">
    <property type="entry name" value="ADAMTS/ADAMTS-like"/>
</dbReference>
<dbReference type="InterPro" id="IPR000884">
    <property type="entry name" value="TSP1_rpt"/>
</dbReference>
<dbReference type="Gene3D" id="2.60.120.830">
    <property type="match status" value="1"/>
</dbReference>
<dbReference type="GO" id="GO:0004222">
    <property type="term" value="F:metalloendopeptidase activity"/>
    <property type="evidence" value="ECO:0007669"/>
    <property type="project" value="TreeGrafter"/>
</dbReference>
<dbReference type="Pfam" id="PF19030">
    <property type="entry name" value="TSP1_ADAMTS"/>
    <property type="match status" value="4"/>
</dbReference>
<evidence type="ECO:0000313" key="10">
    <source>
        <dbReference type="EMBL" id="SOQ35787.1"/>
    </source>
</evidence>
<keyword evidence="4" id="KW-0677">Repeat</keyword>
<dbReference type="PROSITE" id="PS50092">
    <property type="entry name" value="TSP1"/>
    <property type="match status" value="5"/>
</dbReference>
<proteinExistence type="predicted"/>
<dbReference type="GO" id="GO:0030198">
    <property type="term" value="P:extracellular matrix organization"/>
    <property type="evidence" value="ECO:0007669"/>
    <property type="project" value="InterPro"/>
</dbReference>
<dbReference type="SMART" id="SM00209">
    <property type="entry name" value="TSP1"/>
    <property type="match status" value="6"/>
</dbReference>
<organism evidence="10">
    <name type="scientific">Spodoptera frugiperda</name>
    <name type="common">Fall armyworm</name>
    <dbReference type="NCBI Taxonomy" id="7108"/>
    <lineage>
        <taxon>Eukaryota</taxon>
        <taxon>Metazoa</taxon>
        <taxon>Ecdysozoa</taxon>
        <taxon>Arthropoda</taxon>
        <taxon>Hexapoda</taxon>
        <taxon>Insecta</taxon>
        <taxon>Pterygota</taxon>
        <taxon>Neoptera</taxon>
        <taxon>Endopterygota</taxon>
        <taxon>Lepidoptera</taxon>
        <taxon>Glossata</taxon>
        <taxon>Ditrysia</taxon>
        <taxon>Noctuoidea</taxon>
        <taxon>Noctuidae</taxon>
        <taxon>Amphipyrinae</taxon>
        <taxon>Spodoptera</taxon>
    </lineage>
</organism>
<dbReference type="SUPFAM" id="SSF48726">
    <property type="entry name" value="Immunoglobulin"/>
    <property type="match status" value="3"/>
</dbReference>
<dbReference type="InterPro" id="IPR013098">
    <property type="entry name" value="Ig_I-set"/>
</dbReference>
<dbReference type="PANTHER" id="PTHR13723:SF281">
    <property type="entry name" value="PAPILIN"/>
    <property type="match status" value="1"/>
</dbReference>
<dbReference type="Pfam" id="PF05986">
    <property type="entry name" value="ADAMTS_spacer1"/>
    <property type="match status" value="1"/>
</dbReference>
<feature type="domain" description="Ig-like" evidence="8">
    <location>
        <begin position="1121"/>
        <end position="1211"/>
    </location>
</feature>
<feature type="region of interest" description="Disordered" evidence="7">
    <location>
        <begin position="720"/>
        <end position="753"/>
    </location>
</feature>
<feature type="domain" description="PLAC" evidence="9">
    <location>
        <begin position="1264"/>
        <end position="1303"/>
    </location>
</feature>
<dbReference type="PROSITE" id="PS50835">
    <property type="entry name" value="IG_LIKE"/>
    <property type="match status" value="3"/>
</dbReference>
<dbReference type="SUPFAM" id="SSF82895">
    <property type="entry name" value="TSP-1 type 1 repeat"/>
    <property type="match status" value="5"/>
</dbReference>
<dbReference type="PROSITE" id="PS50900">
    <property type="entry name" value="PLAC"/>
    <property type="match status" value="1"/>
</dbReference>
<dbReference type="PANTHER" id="PTHR13723">
    <property type="entry name" value="ADAMTS A DISINTEGRIN AND METALLOPROTEASE WITH THROMBOSPONDIN MOTIFS PROTEASE"/>
    <property type="match status" value="1"/>
</dbReference>
<evidence type="ECO:0000256" key="3">
    <source>
        <dbReference type="ARBA" id="ARBA00022729"/>
    </source>
</evidence>
<evidence type="ECO:0000256" key="6">
    <source>
        <dbReference type="PIRSR" id="PIRSR613273-3"/>
    </source>
</evidence>
<dbReference type="GO" id="GO:0031012">
    <property type="term" value="C:extracellular matrix"/>
    <property type="evidence" value="ECO:0007669"/>
    <property type="project" value="TreeGrafter"/>
</dbReference>
<dbReference type="FunFam" id="2.60.120.830:FF:000001">
    <property type="entry name" value="A disintegrin and metalloproteinase with thrombospondin motifs 1"/>
    <property type="match status" value="1"/>
</dbReference>
<dbReference type="Pfam" id="PF07679">
    <property type="entry name" value="I-set"/>
    <property type="match status" value="1"/>
</dbReference>
<gene>
    <name evidence="10" type="ORF">SFRICE_005771</name>
</gene>
<comment type="subcellular location">
    <subcellularLocation>
        <location evidence="1">Secreted</location>
    </subcellularLocation>
</comment>
<dbReference type="Pfam" id="PF08686">
    <property type="entry name" value="PLAC"/>
    <property type="match status" value="1"/>
</dbReference>
<dbReference type="GO" id="GO:0005576">
    <property type="term" value="C:extracellular region"/>
    <property type="evidence" value="ECO:0007669"/>
    <property type="project" value="UniProtKB-SubCell"/>
</dbReference>